<name>A0A1S7TT40_9HYPH</name>
<proteinExistence type="predicted"/>
<dbReference type="AlphaFoldDB" id="A0A1S7TT40"/>
<dbReference type="EMBL" id="FCNP01000030">
    <property type="protein sequence ID" value="CVI57457.1"/>
    <property type="molecule type" value="Genomic_DNA"/>
</dbReference>
<evidence type="ECO:0000256" key="1">
    <source>
        <dbReference type="SAM" id="MobiDB-lite"/>
    </source>
</evidence>
<organism evidence="2 3">
    <name type="scientific">Agrobacterium deltaense NCPPB 1641</name>
    <dbReference type="NCBI Taxonomy" id="1183425"/>
    <lineage>
        <taxon>Bacteria</taxon>
        <taxon>Pseudomonadati</taxon>
        <taxon>Pseudomonadota</taxon>
        <taxon>Alphaproteobacteria</taxon>
        <taxon>Hyphomicrobiales</taxon>
        <taxon>Rhizobiaceae</taxon>
        <taxon>Rhizobium/Agrobacterium group</taxon>
        <taxon>Agrobacterium</taxon>
    </lineage>
</organism>
<evidence type="ECO:0000313" key="2">
    <source>
        <dbReference type="EMBL" id="CVI57457.1"/>
    </source>
</evidence>
<feature type="region of interest" description="Disordered" evidence="1">
    <location>
        <begin position="114"/>
        <end position="156"/>
    </location>
</feature>
<protein>
    <submittedName>
        <fullName evidence="2">NAD-dependent formate dehydrogenase delta subunit (Modular protein)</fullName>
    </submittedName>
</protein>
<dbReference type="InterPro" id="IPR021074">
    <property type="entry name" value="Formate_DH_dsu"/>
</dbReference>
<reference evidence="2" key="1">
    <citation type="submission" date="2016-01" db="EMBL/GenBank/DDBJ databases">
        <authorList>
            <person name="Regsiter A."/>
            <person name="william w."/>
        </authorList>
    </citation>
    <scope>NUCLEOTIDE SEQUENCE</scope>
    <source>
        <strain evidence="2">NCPPB 1641</strain>
    </source>
</reference>
<gene>
    <name evidence="2" type="ORF">AGR7A_Lc10152</name>
</gene>
<accession>A0A1S7TT40</accession>
<dbReference type="Proteomes" id="UP000192140">
    <property type="component" value="Unassembled WGS sequence"/>
</dbReference>
<dbReference type="Pfam" id="PF11390">
    <property type="entry name" value="FdsD"/>
    <property type="match status" value="1"/>
</dbReference>
<sequence length="156" mass="16820">MRLAAVRGGSAASSKRRNKEGRVRPACHTQRRRPTAGAGEEVMLLNHTDEKLVRMANQIATFFLSQPEDIRIEGVATHINKFWEPRMRRRFFEMVDAGAGDFLPLVLAASKKIKRPDDPAADAVGLGDDAKGAPGGKGAIAGESLSEPSVPESTEA</sequence>
<feature type="region of interest" description="Disordered" evidence="1">
    <location>
        <begin position="1"/>
        <end position="37"/>
    </location>
</feature>
<evidence type="ECO:0000313" key="3">
    <source>
        <dbReference type="Proteomes" id="UP000192140"/>
    </source>
</evidence>
<keyword evidence="3" id="KW-1185">Reference proteome</keyword>
<comment type="caution">
    <text evidence="2">The sequence shown here is derived from an EMBL/GenBank/DDBJ whole genome shotgun (WGS) entry which is preliminary data.</text>
</comment>